<evidence type="ECO:0000313" key="2">
    <source>
        <dbReference type="Proteomes" id="UP000319771"/>
    </source>
</evidence>
<gene>
    <name evidence="1" type="ORF">E6K81_13080</name>
</gene>
<reference evidence="1 2" key="1">
    <citation type="journal article" date="2019" name="Nat. Microbiol.">
        <title>Mediterranean grassland soil C-N compound turnover is dependent on rainfall and depth, and is mediated by genomically divergent microorganisms.</title>
        <authorList>
            <person name="Diamond S."/>
            <person name="Andeer P.F."/>
            <person name="Li Z."/>
            <person name="Crits-Christoph A."/>
            <person name="Burstein D."/>
            <person name="Anantharaman K."/>
            <person name="Lane K.R."/>
            <person name="Thomas B.C."/>
            <person name="Pan C."/>
            <person name="Northen T.R."/>
            <person name="Banfield J.F."/>
        </authorList>
    </citation>
    <scope>NUCLEOTIDE SEQUENCE [LARGE SCALE GENOMIC DNA]</scope>
    <source>
        <strain evidence="1">WS_11</strain>
    </source>
</reference>
<dbReference type="EMBL" id="VBPB01000240">
    <property type="protein sequence ID" value="TMQ70243.1"/>
    <property type="molecule type" value="Genomic_DNA"/>
</dbReference>
<dbReference type="AlphaFoldDB" id="A0A538U310"/>
<organism evidence="1 2">
    <name type="scientific">Eiseniibacteriota bacterium</name>
    <dbReference type="NCBI Taxonomy" id="2212470"/>
    <lineage>
        <taxon>Bacteria</taxon>
        <taxon>Candidatus Eiseniibacteriota</taxon>
    </lineage>
</organism>
<comment type="caution">
    <text evidence="1">The sequence shown here is derived from an EMBL/GenBank/DDBJ whole genome shotgun (WGS) entry which is preliminary data.</text>
</comment>
<proteinExistence type="predicted"/>
<dbReference type="Proteomes" id="UP000319771">
    <property type="component" value="Unassembled WGS sequence"/>
</dbReference>
<dbReference type="SUPFAM" id="SSF56112">
    <property type="entry name" value="Protein kinase-like (PK-like)"/>
    <property type="match status" value="1"/>
</dbReference>
<evidence type="ECO:0000313" key="1">
    <source>
        <dbReference type="EMBL" id="TMQ70243.1"/>
    </source>
</evidence>
<dbReference type="InterPro" id="IPR011009">
    <property type="entry name" value="Kinase-like_dom_sf"/>
</dbReference>
<sequence>MERELTYAVKLRRPGSGGTRTVLLKGRLLPPHLGRTEFVVSHQLGNGAFKNHETMRVPKPLTILDQPSIVLLEWHPTIAFKDRVRSIDTPIRLAKVFAAVGGGLRILHASQVGLAVLETAEEACERCRDAGRRIESRLASSGPRRLEQLHECVALVVRGFRDLESWEYRPVYGQLRWDAVTCARKRFYLNGFEHCRLSHPGLDLGGFLADAVRFYVLREERRDLYAHVRRALLDGYAADGLAWRGDIEWFVGCALLLGLDRLVARPEKKWEPKVDGLLGECRRALLAGRVSAGPNVHDPST</sequence>
<name>A0A538U310_UNCEI</name>
<protein>
    <recommendedName>
        <fullName evidence="3">Aminoglycoside phosphotransferase family protein</fullName>
    </recommendedName>
</protein>
<evidence type="ECO:0008006" key="3">
    <source>
        <dbReference type="Google" id="ProtNLM"/>
    </source>
</evidence>
<accession>A0A538U310</accession>